<evidence type="ECO:0000313" key="3">
    <source>
        <dbReference type="Proteomes" id="UP001642484"/>
    </source>
</evidence>
<keyword evidence="3" id="KW-1185">Reference proteome</keyword>
<dbReference type="Proteomes" id="UP001642484">
    <property type="component" value="Unassembled WGS sequence"/>
</dbReference>
<name>A0ABP0N3Q5_9DINO</name>
<comment type="caution">
    <text evidence="2">The sequence shown here is derived from an EMBL/GenBank/DDBJ whole genome shotgun (WGS) entry which is preliminary data.</text>
</comment>
<gene>
    <name evidence="2" type="ORF">CCMP2556_LOCUS28601</name>
</gene>
<accession>A0ABP0N3Q5</accession>
<evidence type="ECO:0000313" key="2">
    <source>
        <dbReference type="EMBL" id="CAK9058038.1"/>
    </source>
</evidence>
<feature type="non-terminal residue" evidence="2">
    <location>
        <position position="70"/>
    </location>
</feature>
<proteinExistence type="predicted"/>
<organism evidence="2 3">
    <name type="scientific">Durusdinium trenchii</name>
    <dbReference type="NCBI Taxonomy" id="1381693"/>
    <lineage>
        <taxon>Eukaryota</taxon>
        <taxon>Sar</taxon>
        <taxon>Alveolata</taxon>
        <taxon>Dinophyceae</taxon>
        <taxon>Suessiales</taxon>
        <taxon>Symbiodiniaceae</taxon>
        <taxon>Durusdinium</taxon>
    </lineage>
</organism>
<reference evidence="2 3" key="1">
    <citation type="submission" date="2024-02" db="EMBL/GenBank/DDBJ databases">
        <authorList>
            <person name="Chen Y."/>
            <person name="Shah S."/>
            <person name="Dougan E. K."/>
            <person name="Thang M."/>
            <person name="Chan C."/>
        </authorList>
    </citation>
    <scope>NUCLEOTIDE SEQUENCE [LARGE SCALE GENOMIC DNA]</scope>
</reference>
<sequence>KLQDFKLKDKVTSAKATAVAPRREFQRELFRIYGGGTRDGAKHLEKEVADLEAERTKLKLRVRQLSELAA</sequence>
<keyword evidence="1" id="KW-0175">Coiled coil</keyword>
<feature type="non-terminal residue" evidence="2">
    <location>
        <position position="1"/>
    </location>
</feature>
<feature type="coiled-coil region" evidence="1">
    <location>
        <begin position="41"/>
        <end position="68"/>
    </location>
</feature>
<dbReference type="EMBL" id="CAXAMN010021330">
    <property type="protein sequence ID" value="CAK9058038.1"/>
    <property type="molecule type" value="Genomic_DNA"/>
</dbReference>
<evidence type="ECO:0000256" key="1">
    <source>
        <dbReference type="SAM" id="Coils"/>
    </source>
</evidence>
<protein>
    <submittedName>
        <fullName evidence="2">Uncharacterized protein</fullName>
    </submittedName>
</protein>